<dbReference type="EMBL" id="JAVAMP010000026">
    <property type="protein sequence ID" value="MDP5277163.1"/>
    <property type="molecule type" value="Genomic_DNA"/>
</dbReference>
<organism evidence="1 2">
    <name type="scientific">Chengkuizengella axinellae</name>
    <dbReference type="NCBI Taxonomy" id="3064388"/>
    <lineage>
        <taxon>Bacteria</taxon>
        <taxon>Bacillati</taxon>
        <taxon>Bacillota</taxon>
        <taxon>Bacilli</taxon>
        <taxon>Bacillales</taxon>
        <taxon>Paenibacillaceae</taxon>
        <taxon>Chengkuizengella</taxon>
    </lineage>
</organism>
<sequence>TEHLLEQRKQITNYKPHMVVFKNLERQYRKRRGERMIPTCPNCSRGFRFEELSGWVNERFEKGLRKREE</sequence>
<comment type="caution">
    <text evidence="1">The sequence shown here is derived from an EMBL/GenBank/DDBJ whole genome shotgun (WGS) entry which is preliminary data.</text>
</comment>
<keyword evidence="2" id="KW-1185">Reference proteome</keyword>
<gene>
    <name evidence="1" type="ORF">Q5Y73_23995</name>
</gene>
<protein>
    <submittedName>
        <fullName evidence="1">Uncharacterized protein</fullName>
    </submittedName>
</protein>
<proteinExistence type="predicted"/>
<evidence type="ECO:0000313" key="1">
    <source>
        <dbReference type="EMBL" id="MDP5277163.1"/>
    </source>
</evidence>
<accession>A0ABT9J6B1</accession>
<feature type="non-terminal residue" evidence="1">
    <location>
        <position position="1"/>
    </location>
</feature>
<evidence type="ECO:0000313" key="2">
    <source>
        <dbReference type="Proteomes" id="UP001231941"/>
    </source>
</evidence>
<reference evidence="1 2" key="1">
    <citation type="submission" date="2023-08" db="EMBL/GenBank/DDBJ databases">
        <authorList>
            <person name="Park J.-S."/>
        </authorList>
    </citation>
    <scope>NUCLEOTIDE SEQUENCE [LARGE SCALE GENOMIC DNA]</scope>
    <source>
        <strain evidence="1 2">2205SS18-9</strain>
    </source>
</reference>
<dbReference type="Proteomes" id="UP001231941">
    <property type="component" value="Unassembled WGS sequence"/>
</dbReference>
<name>A0ABT9J6B1_9BACL</name>